<reference evidence="1 2" key="1">
    <citation type="journal article" date="2009" name="PLoS Genet.">
        <title>Alliance of proteomics and genomics to unravel the specificities of Sahara bacterium Deinococcus deserti.</title>
        <authorList>
            <person name="de Groot A."/>
            <person name="Dulermo R."/>
            <person name="Ortet P."/>
            <person name="Blanchard L."/>
            <person name="Guerin P."/>
            <person name="Fernandez B."/>
            <person name="Vacherie B."/>
            <person name="Dossat C."/>
            <person name="Jolivet E."/>
            <person name="Siguier P."/>
            <person name="Chandler M."/>
            <person name="Barakat M."/>
            <person name="Dedieu A."/>
            <person name="Barbe V."/>
            <person name="Heulin T."/>
            <person name="Sommer S."/>
            <person name="Achouak W."/>
            <person name="Armengaud J."/>
        </authorList>
    </citation>
    <scope>NUCLEOTIDE SEQUENCE [LARGE SCALE GENOMIC DNA]</scope>
    <source>
        <strain evidence="2">DSM 17065 / CIP 109153 / LMG 22923 / VCD115</strain>
    </source>
</reference>
<dbReference type="EMBL" id="CP001114">
    <property type="protein sequence ID" value="ACO46923.1"/>
    <property type="molecule type" value="Genomic_DNA"/>
</dbReference>
<sequence length="163" mass="18599">MEGAFCKKYRCEINDSIESSDTLSFNITVPGNKYSDDLSLHNSATNLVFRFSNSTNRLISASAFFRTDYAINRLRPEYAELANDFYLIMTGRKMMQEHEYSHGGVITTCLSSLGKSQRSGKSITYQVLLKGVLPDRTPYISTCHQLLNKGIKQVNRWMVIRIH</sequence>
<dbReference type="PaxDb" id="546414-Deide_19262"/>
<accession>C1CXW7</accession>
<dbReference type="Proteomes" id="UP000002208">
    <property type="component" value="Chromosome"/>
</dbReference>
<protein>
    <submittedName>
        <fullName evidence="1">Uncharacterized protein</fullName>
    </submittedName>
</protein>
<dbReference type="KEGG" id="ddr:Deide_19262"/>
<keyword evidence="2" id="KW-1185">Reference proteome</keyword>
<proteinExistence type="predicted"/>
<organism evidence="1 2">
    <name type="scientific">Deinococcus deserti (strain DSM 17065 / CIP 109153 / LMG 22923 / VCD115)</name>
    <dbReference type="NCBI Taxonomy" id="546414"/>
    <lineage>
        <taxon>Bacteria</taxon>
        <taxon>Thermotogati</taxon>
        <taxon>Deinococcota</taxon>
        <taxon>Deinococci</taxon>
        <taxon>Deinococcales</taxon>
        <taxon>Deinococcaceae</taxon>
        <taxon>Deinococcus</taxon>
    </lineage>
</organism>
<name>C1CXW7_DEIDV</name>
<evidence type="ECO:0000313" key="2">
    <source>
        <dbReference type="Proteomes" id="UP000002208"/>
    </source>
</evidence>
<dbReference type="AlphaFoldDB" id="C1CXW7"/>
<dbReference type="HOGENOM" id="CLU_1624405_0_0_0"/>
<dbReference type="STRING" id="546414.Deide_19262"/>
<gene>
    <name evidence="1" type="ordered locus">Deide_19262</name>
</gene>
<evidence type="ECO:0000313" key="1">
    <source>
        <dbReference type="EMBL" id="ACO46923.1"/>
    </source>
</evidence>